<evidence type="ECO:0000313" key="1">
    <source>
        <dbReference type="EMBL" id="TWT30931.1"/>
    </source>
</evidence>
<dbReference type="SUPFAM" id="SSF48239">
    <property type="entry name" value="Terpenoid cyclases/Protein prenyltransferases"/>
    <property type="match status" value="1"/>
</dbReference>
<dbReference type="EMBL" id="SJPF01000005">
    <property type="protein sequence ID" value="TWT30931.1"/>
    <property type="molecule type" value="Genomic_DNA"/>
</dbReference>
<accession>A0A5C5UX69</accession>
<dbReference type="Proteomes" id="UP000318878">
    <property type="component" value="Unassembled WGS sequence"/>
</dbReference>
<sequence>MLRPVVHPFSLQNRPFPGWLLAAICVLILPQAALAQGEWELTPESEAALDRGLDWLAKNQGPKGNWESNDLGLVAMGTLAFLADGHAPGRGKYGRTVERAVDYLLTNAKPSGLLNVADAQRDMYNHGLATFVLGQAHGMTGDPRINSTLDRSLKLIANTQCEDGGWDYRARRQDHGHDLSLAVMQAKALRSAVDSGLEVPPEVIQMAIASVRDHYEPEGISRNAPETEQMKRAGQFTYSRNGGKSSTAMAAAGVVCLQEFGQYDDWRIRKNMDIINAKIEEVKGREERHNGKLPFDAYTLYYVGQALYQVGGDDWKRSYPILRDQVVASQVIRPDSPRDHGKWSAGAHLGGMPSELYGTAVGCFILAMPNRYLPILQEGRIEGLSQQFNSN</sequence>
<proteinExistence type="predicted"/>
<dbReference type="InterPro" id="IPR008930">
    <property type="entry name" value="Terpenoid_cyclase/PrenylTrfase"/>
</dbReference>
<dbReference type="AlphaFoldDB" id="A0A5C5UX69"/>
<keyword evidence="2" id="KW-1185">Reference proteome</keyword>
<protein>
    <recommendedName>
        <fullName evidence="3">Squalene--hopene cyclase</fullName>
    </recommendedName>
</protein>
<reference evidence="1 2" key="1">
    <citation type="submission" date="2019-02" db="EMBL/GenBank/DDBJ databases">
        <title>Deep-cultivation of Planctomycetes and their phenomic and genomic characterization uncovers novel biology.</title>
        <authorList>
            <person name="Wiegand S."/>
            <person name="Jogler M."/>
            <person name="Boedeker C."/>
            <person name="Pinto D."/>
            <person name="Vollmers J."/>
            <person name="Rivas-Marin E."/>
            <person name="Kohn T."/>
            <person name="Peeters S.H."/>
            <person name="Heuer A."/>
            <person name="Rast P."/>
            <person name="Oberbeckmann S."/>
            <person name="Bunk B."/>
            <person name="Jeske O."/>
            <person name="Meyerdierks A."/>
            <person name="Storesund J.E."/>
            <person name="Kallscheuer N."/>
            <person name="Luecker S."/>
            <person name="Lage O.M."/>
            <person name="Pohl T."/>
            <person name="Merkel B.J."/>
            <person name="Hornburger P."/>
            <person name="Mueller R.-W."/>
            <person name="Bruemmer F."/>
            <person name="Labrenz M."/>
            <person name="Spormann A.M."/>
            <person name="Op Den Camp H."/>
            <person name="Overmann J."/>
            <person name="Amann R."/>
            <person name="Jetten M.S.M."/>
            <person name="Mascher T."/>
            <person name="Medema M.H."/>
            <person name="Devos D.P."/>
            <person name="Kaster A.-K."/>
            <person name="Ovreas L."/>
            <person name="Rohde M."/>
            <person name="Galperin M.Y."/>
            <person name="Jogler C."/>
        </authorList>
    </citation>
    <scope>NUCLEOTIDE SEQUENCE [LARGE SCALE GENOMIC DNA]</scope>
    <source>
        <strain evidence="1 2">Enr8</strain>
    </source>
</reference>
<evidence type="ECO:0000313" key="2">
    <source>
        <dbReference type="Proteomes" id="UP000318878"/>
    </source>
</evidence>
<comment type="caution">
    <text evidence="1">The sequence shown here is derived from an EMBL/GenBank/DDBJ whole genome shotgun (WGS) entry which is preliminary data.</text>
</comment>
<evidence type="ECO:0008006" key="3">
    <source>
        <dbReference type="Google" id="ProtNLM"/>
    </source>
</evidence>
<organism evidence="1 2">
    <name type="scientific">Blastopirellula retiformator</name>
    <dbReference type="NCBI Taxonomy" id="2527970"/>
    <lineage>
        <taxon>Bacteria</taxon>
        <taxon>Pseudomonadati</taxon>
        <taxon>Planctomycetota</taxon>
        <taxon>Planctomycetia</taxon>
        <taxon>Pirellulales</taxon>
        <taxon>Pirellulaceae</taxon>
        <taxon>Blastopirellula</taxon>
    </lineage>
</organism>
<name>A0A5C5UX69_9BACT</name>
<dbReference type="Gene3D" id="1.50.10.20">
    <property type="match status" value="2"/>
</dbReference>
<gene>
    <name evidence="1" type="ORF">Enr8_44570</name>
</gene>